<comment type="caution">
    <text evidence="1">The sequence shown here is derived from an EMBL/GenBank/DDBJ whole genome shotgun (WGS) entry which is preliminary data.</text>
</comment>
<accession>A0ABS4WEM9</accession>
<reference evidence="1 2" key="1">
    <citation type="submission" date="2021-03" db="EMBL/GenBank/DDBJ databases">
        <title>Sequencing the genomes of 1000 actinobacteria strains.</title>
        <authorList>
            <person name="Klenk H.-P."/>
        </authorList>
    </citation>
    <scope>NUCLEOTIDE SEQUENCE [LARGE SCALE GENOMIC DNA]</scope>
    <source>
        <strain evidence="1 2">DSM 15454</strain>
    </source>
</reference>
<keyword evidence="2" id="KW-1185">Reference proteome</keyword>
<organism evidence="1 2">
    <name type="scientific">Paeniglutamicibacter psychrophenolicus</name>
    <dbReference type="NCBI Taxonomy" id="257454"/>
    <lineage>
        <taxon>Bacteria</taxon>
        <taxon>Bacillati</taxon>
        <taxon>Actinomycetota</taxon>
        <taxon>Actinomycetes</taxon>
        <taxon>Micrococcales</taxon>
        <taxon>Micrococcaceae</taxon>
        <taxon>Paeniglutamicibacter</taxon>
    </lineage>
</organism>
<evidence type="ECO:0008006" key="3">
    <source>
        <dbReference type="Google" id="ProtNLM"/>
    </source>
</evidence>
<name>A0ABS4WEM9_9MICC</name>
<dbReference type="RefSeq" id="WP_209907407.1">
    <property type="nucleotide sequence ID" value="NZ_BAAAMI010000006.1"/>
</dbReference>
<evidence type="ECO:0000313" key="1">
    <source>
        <dbReference type="EMBL" id="MBP2374378.1"/>
    </source>
</evidence>
<gene>
    <name evidence="1" type="ORF">JOF46_002290</name>
</gene>
<dbReference type="EMBL" id="JAGIOE010000001">
    <property type="protein sequence ID" value="MBP2374378.1"/>
    <property type="molecule type" value="Genomic_DNA"/>
</dbReference>
<evidence type="ECO:0000313" key="2">
    <source>
        <dbReference type="Proteomes" id="UP000766570"/>
    </source>
</evidence>
<proteinExistence type="predicted"/>
<sequence length="190" mass="21589">MESDDALYLARVKEKLKPAVIRSTMTYAGLFQLTHQLIELAVVGKVKSHYGFVDFTGPHFWMDDFGGERDYKEEVLKLSPKNKFLASVQWLLQQGGLTRQQADQLREIYDHRNDLAHELTKYIIDVDHEPNYSLLGDALIILRDLDRFWMSKEAGAVSFDVTEESDLDDVQSGTSVVLSLCLQACIDSST</sequence>
<dbReference type="Proteomes" id="UP000766570">
    <property type="component" value="Unassembled WGS sequence"/>
</dbReference>
<protein>
    <recommendedName>
        <fullName evidence="3">DUF4145 domain-containing protein</fullName>
    </recommendedName>
</protein>